<keyword evidence="1" id="KW-1133">Transmembrane helix</keyword>
<evidence type="ECO:0000313" key="3">
    <source>
        <dbReference type="Proteomes" id="UP000287615"/>
    </source>
</evidence>
<keyword evidence="1" id="KW-0472">Membrane</keyword>
<sequence>MKLLKYLGYLLYAAVVVSLLLWYKFPADAFSTRIEKDLNTMTPALQWVVEEIALLPPFNVQLRNIRITGKEEKKVLFVVKTMNLRPDLMAWKKTGTVAAQYKLN</sequence>
<evidence type="ECO:0008006" key="4">
    <source>
        <dbReference type="Google" id="ProtNLM"/>
    </source>
</evidence>
<reference evidence="2 3" key="1">
    <citation type="submission" date="2017-01" db="EMBL/GenBank/DDBJ databases">
        <title>The cable genome- insights into the physiology and evolution of filamentous bacteria capable of sulfide oxidation via long distance electron transfer.</title>
        <authorList>
            <person name="Schreiber L."/>
            <person name="Bjerg J.T."/>
            <person name="Boggild A."/>
            <person name="Van De Vossenberg J."/>
            <person name="Meysman F."/>
            <person name="Nielsen L.P."/>
            <person name="Schramm A."/>
            <person name="Kjeldsen K.U."/>
        </authorList>
    </citation>
    <scope>NUCLEOTIDE SEQUENCE [LARGE SCALE GENOMIC DNA]</scope>
    <source>
        <strain evidence="2">A3</strain>
    </source>
</reference>
<feature type="non-terminal residue" evidence="2">
    <location>
        <position position="104"/>
    </location>
</feature>
<evidence type="ECO:0000313" key="2">
    <source>
        <dbReference type="EMBL" id="RWX48965.1"/>
    </source>
</evidence>
<keyword evidence="1" id="KW-0812">Transmembrane</keyword>
<protein>
    <recommendedName>
        <fullName evidence="4">AsmA family protein</fullName>
    </recommendedName>
</protein>
<evidence type="ECO:0000256" key="1">
    <source>
        <dbReference type="SAM" id="Phobius"/>
    </source>
</evidence>
<feature type="transmembrane region" description="Helical" evidence="1">
    <location>
        <begin position="6"/>
        <end position="23"/>
    </location>
</feature>
<proteinExistence type="predicted"/>
<dbReference type="Proteomes" id="UP000287615">
    <property type="component" value="Unassembled WGS sequence"/>
</dbReference>
<dbReference type="AlphaFoldDB" id="A0A444J7A7"/>
<gene>
    <name evidence="2" type="ORF">VU00_12991</name>
</gene>
<dbReference type="EMBL" id="MTKR01000299">
    <property type="protein sequence ID" value="RWX48965.1"/>
    <property type="molecule type" value="Genomic_DNA"/>
</dbReference>
<organism evidence="2 3">
    <name type="scientific">Candidatus Electrothrix marina</name>
    <dbReference type="NCBI Taxonomy" id="1859130"/>
    <lineage>
        <taxon>Bacteria</taxon>
        <taxon>Pseudomonadati</taxon>
        <taxon>Thermodesulfobacteriota</taxon>
        <taxon>Desulfobulbia</taxon>
        <taxon>Desulfobulbales</taxon>
        <taxon>Desulfobulbaceae</taxon>
        <taxon>Candidatus Electrothrix</taxon>
    </lineage>
</organism>
<accession>A0A444J7A7</accession>
<comment type="caution">
    <text evidence="2">The sequence shown here is derived from an EMBL/GenBank/DDBJ whole genome shotgun (WGS) entry which is preliminary data.</text>
</comment>
<name>A0A444J7A7_9BACT</name>